<evidence type="ECO:0000313" key="1">
    <source>
        <dbReference type="Proteomes" id="UP000887565"/>
    </source>
</evidence>
<reference evidence="2" key="1">
    <citation type="submission" date="2022-11" db="UniProtKB">
        <authorList>
            <consortium name="WormBaseParasite"/>
        </authorList>
    </citation>
    <scope>IDENTIFICATION</scope>
</reference>
<dbReference type="Proteomes" id="UP000887565">
    <property type="component" value="Unplaced"/>
</dbReference>
<proteinExistence type="predicted"/>
<dbReference type="WBParaSite" id="nRc.2.0.1.t26262-RA">
    <property type="protein sequence ID" value="nRc.2.0.1.t26262-RA"/>
    <property type="gene ID" value="nRc.2.0.1.g26262"/>
</dbReference>
<evidence type="ECO:0000313" key="2">
    <source>
        <dbReference type="WBParaSite" id="nRc.2.0.1.t26262-RA"/>
    </source>
</evidence>
<name>A0A915JJK5_ROMCU</name>
<dbReference type="AlphaFoldDB" id="A0A915JJK5"/>
<accession>A0A915JJK5</accession>
<keyword evidence="1" id="KW-1185">Reference proteome</keyword>
<organism evidence="1 2">
    <name type="scientific">Romanomermis culicivorax</name>
    <name type="common">Nematode worm</name>
    <dbReference type="NCBI Taxonomy" id="13658"/>
    <lineage>
        <taxon>Eukaryota</taxon>
        <taxon>Metazoa</taxon>
        <taxon>Ecdysozoa</taxon>
        <taxon>Nematoda</taxon>
        <taxon>Enoplea</taxon>
        <taxon>Dorylaimia</taxon>
        <taxon>Mermithida</taxon>
        <taxon>Mermithoidea</taxon>
        <taxon>Mermithidae</taxon>
        <taxon>Romanomermis</taxon>
    </lineage>
</organism>
<sequence length="90" mass="10161">MQQQTMIRWEKLKKKAPQEYIHNNQPMQQSLSICQKSNFTSHISSLSFELEKQSVMSAGTDPKANCDENVIVMEVDKSGNKGPEMINSTG</sequence>
<protein>
    <submittedName>
        <fullName evidence="2">Uncharacterized protein</fullName>
    </submittedName>
</protein>